<gene>
    <name evidence="4" type="ORF">BRETT_000898</name>
</gene>
<feature type="compositionally biased region" description="Polar residues" evidence="2">
    <location>
        <begin position="354"/>
        <end position="369"/>
    </location>
</feature>
<dbReference type="Gene3D" id="3.30.1370.50">
    <property type="entry name" value="R3H-like domain"/>
    <property type="match status" value="1"/>
</dbReference>
<feature type="compositionally biased region" description="Basic and acidic residues" evidence="2">
    <location>
        <begin position="519"/>
        <end position="556"/>
    </location>
</feature>
<dbReference type="InterPro" id="IPR036867">
    <property type="entry name" value="R3H_dom_sf"/>
</dbReference>
<feature type="compositionally biased region" description="Low complexity" evidence="2">
    <location>
        <begin position="418"/>
        <end position="432"/>
    </location>
</feature>
<dbReference type="GeneID" id="64572823"/>
<feature type="region of interest" description="Disordered" evidence="2">
    <location>
        <begin position="501"/>
        <end position="606"/>
    </location>
</feature>
<feature type="compositionally biased region" description="Acidic residues" evidence="2">
    <location>
        <begin position="326"/>
        <end position="339"/>
    </location>
</feature>
<sequence length="805" mass="88801">MTSERVPVPAISNPDSTEVDTVPTISSIENSKDETGSIRQTKESFSSEENSTKNISREDYNTFDTTKFKPIGLKATDMEDMIREISSGYKVPEILVKSLFDMNSRNRTSDGRIRSSDRMFVLNLESEIVDFIVKPNVDSWKLTPLNSYYRLLTHKLAEYYNLGHILSNDGYSMVLFKINTSLVNADDEIKRTAKFDEDGNIKPLDFRNLKFDPMEKLNRVKLSQIYGAYKEKFHCVDAESLPSEVGLVSSEAGSNNASNSTTNGFISGGRRNIRIMRRHPSSRSSSSSIVTSAASATTSVSRREDGRFSREQKYQQAKDRVAREAGDEESNGDPFEDGDGNNSPDGSNDEEPQPNDNSRMMQRHGSSNFGKFRRNNRRYNTYKHDYRYNKYRGYGPQNPYNNCSIISGRYPGSTYTDQSMQQSPFQSSLSPQPGMPPYPFFTPYLCGYQYIPQPRIPNSPGSSPSPGTSPIIPGAVPLGSPASPTYGFFYPPAYQKINSVDASSQKGGQQPEGGANTKNQDKEVRGNSKGEVHTSEKPSSDKSQAKPEKICIDKKVASSASNHASSPIQSEGDVSGAGNSQSVARLPQLPPPPPPSISPTGTVLPVFYPPSPFMDPSAGGVRSPTAIPVNLGPASLPNIPQQQFMIPSSPNAPGYMFNSRDAGQRYHNNEHAGGRRRQQYNRYNYRYSSNNFDMNRGGGYRSHTDSNSNSNNSNNNNSSNKDGNSGNNNHRFNGGNRHTSGFGRPQHYSNESRDDQDIDIQSSSQLNGEKGPSDASTSFSDYTPTSTEDTQASEEKNPEGIAPKT</sequence>
<accession>A0A871RBM1</accession>
<feature type="region of interest" description="Disordered" evidence="2">
    <location>
        <begin position="455"/>
        <end position="476"/>
    </location>
</feature>
<protein>
    <recommendedName>
        <fullName evidence="3">R3H domain-containing protein</fullName>
    </recommendedName>
</protein>
<feature type="compositionally biased region" description="Polar residues" evidence="2">
    <location>
        <begin position="558"/>
        <end position="569"/>
    </location>
</feature>
<feature type="compositionally biased region" description="Pro residues" evidence="2">
    <location>
        <begin position="588"/>
        <end position="597"/>
    </location>
</feature>
<evidence type="ECO:0000313" key="5">
    <source>
        <dbReference type="Proteomes" id="UP000663131"/>
    </source>
</evidence>
<feature type="region of interest" description="Disordered" evidence="2">
    <location>
        <begin position="414"/>
        <end position="434"/>
    </location>
</feature>
<organism evidence="4 5">
    <name type="scientific">Dekkera bruxellensis</name>
    <name type="common">Brettanomyces custersii</name>
    <dbReference type="NCBI Taxonomy" id="5007"/>
    <lineage>
        <taxon>Eukaryota</taxon>
        <taxon>Fungi</taxon>
        <taxon>Dikarya</taxon>
        <taxon>Ascomycota</taxon>
        <taxon>Saccharomycotina</taxon>
        <taxon>Pichiomycetes</taxon>
        <taxon>Pichiales</taxon>
        <taxon>Pichiaceae</taxon>
        <taxon>Brettanomyces</taxon>
    </lineage>
</organism>
<evidence type="ECO:0000256" key="2">
    <source>
        <dbReference type="SAM" id="MobiDB-lite"/>
    </source>
</evidence>
<proteinExistence type="predicted"/>
<feature type="compositionally biased region" description="Basic and acidic residues" evidence="2">
    <location>
        <begin position="662"/>
        <end position="673"/>
    </location>
</feature>
<dbReference type="PANTHER" id="PTHR15672">
    <property type="entry name" value="CAMP-REGULATED PHOSPHOPROTEIN 21 RELATED R3H DOMAIN CONTAINING PROTEIN"/>
    <property type="match status" value="1"/>
</dbReference>
<dbReference type="RefSeq" id="XP_041137671.1">
    <property type="nucleotide sequence ID" value="XM_041279457.1"/>
</dbReference>
<feature type="compositionally biased region" description="Basic and acidic residues" evidence="2">
    <location>
        <begin position="301"/>
        <end position="325"/>
    </location>
</feature>
<dbReference type="KEGG" id="bbrx:BRETT_000898"/>
<feature type="domain" description="R3H" evidence="3">
    <location>
        <begin position="118"/>
        <end position="181"/>
    </location>
</feature>
<feature type="compositionally biased region" description="Basic residues" evidence="2">
    <location>
        <begin position="271"/>
        <end position="281"/>
    </location>
</feature>
<dbReference type="SUPFAM" id="SSF82708">
    <property type="entry name" value="R3H domain"/>
    <property type="match status" value="1"/>
</dbReference>
<dbReference type="InterPro" id="IPR001374">
    <property type="entry name" value="R3H_dom"/>
</dbReference>
<feature type="region of interest" description="Disordered" evidence="2">
    <location>
        <begin position="249"/>
        <end position="383"/>
    </location>
</feature>
<keyword evidence="1" id="KW-0597">Phosphoprotein</keyword>
<feature type="compositionally biased region" description="Low complexity" evidence="2">
    <location>
        <begin position="456"/>
        <end position="474"/>
    </location>
</feature>
<feature type="compositionally biased region" description="Polar residues" evidence="2">
    <location>
        <begin position="774"/>
        <end position="790"/>
    </location>
</feature>
<evidence type="ECO:0000313" key="4">
    <source>
        <dbReference type="EMBL" id="QOU21178.1"/>
    </source>
</evidence>
<dbReference type="PROSITE" id="PS51061">
    <property type="entry name" value="R3H"/>
    <property type="match status" value="1"/>
</dbReference>
<feature type="compositionally biased region" description="Basic residues" evidence="2">
    <location>
        <begin position="371"/>
        <end position="381"/>
    </location>
</feature>
<feature type="compositionally biased region" description="Polar residues" evidence="2">
    <location>
        <begin position="43"/>
        <end position="54"/>
    </location>
</feature>
<dbReference type="SMART" id="SM00393">
    <property type="entry name" value="R3H"/>
    <property type="match status" value="1"/>
</dbReference>
<feature type="compositionally biased region" description="Basic and acidic residues" evidence="2">
    <location>
        <begin position="30"/>
        <end position="42"/>
    </location>
</feature>
<dbReference type="InterPro" id="IPR051937">
    <property type="entry name" value="R3H_domain_containing"/>
</dbReference>
<reference evidence="4" key="1">
    <citation type="submission" date="2020-10" db="EMBL/GenBank/DDBJ databases">
        <authorList>
            <person name="Palmer J.M."/>
        </authorList>
    </citation>
    <scope>NUCLEOTIDE SEQUENCE</scope>
    <source>
        <strain evidence="4">UCD 2041</strain>
    </source>
</reference>
<dbReference type="PANTHER" id="PTHR15672:SF8">
    <property type="entry name" value="PROTEIN ENCORE"/>
    <property type="match status" value="1"/>
</dbReference>
<name>A0A871RBM1_DEKBR</name>
<evidence type="ECO:0000259" key="3">
    <source>
        <dbReference type="PROSITE" id="PS51061"/>
    </source>
</evidence>
<feature type="region of interest" description="Disordered" evidence="2">
    <location>
        <begin position="1"/>
        <end position="58"/>
    </location>
</feature>
<feature type="compositionally biased region" description="Low complexity" evidence="2">
    <location>
        <begin position="249"/>
        <end position="264"/>
    </location>
</feature>
<dbReference type="GO" id="GO:0003676">
    <property type="term" value="F:nucleic acid binding"/>
    <property type="evidence" value="ECO:0007669"/>
    <property type="project" value="UniProtKB-UniRule"/>
</dbReference>
<feature type="compositionally biased region" description="Low complexity" evidence="2">
    <location>
        <begin position="282"/>
        <end position="300"/>
    </location>
</feature>
<dbReference type="OrthoDB" id="278430at2759"/>
<dbReference type="Pfam" id="PF01424">
    <property type="entry name" value="R3H"/>
    <property type="match status" value="1"/>
</dbReference>
<feature type="region of interest" description="Disordered" evidence="2">
    <location>
        <begin position="656"/>
        <end position="805"/>
    </location>
</feature>
<feature type="compositionally biased region" description="Low complexity" evidence="2">
    <location>
        <begin position="705"/>
        <end position="738"/>
    </location>
</feature>
<dbReference type="AlphaFoldDB" id="A0A871RBM1"/>
<evidence type="ECO:0000256" key="1">
    <source>
        <dbReference type="ARBA" id="ARBA00022553"/>
    </source>
</evidence>
<feature type="compositionally biased region" description="Low complexity" evidence="2">
    <location>
        <begin position="680"/>
        <end position="691"/>
    </location>
</feature>
<dbReference type="EMBL" id="CP063136">
    <property type="protein sequence ID" value="QOU21178.1"/>
    <property type="molecule type" value="Genomic_DNA"/>
</dbReference>
<reference evidence="4" key="2">
    <citation type="journal article" name="BMC Genomics">
        <title>New genome assemblies reveal patterns of domestication and adaptation across Brettanomyces (Dekkera) species.</title>
        <authorList>
            <person name="Roach M.J."/>
            <person name="Borneman A.R."/>
        </authorList>
    </citation>
    <scope>NUCLEOTIDE SEQUENCE</scope>
    <source>
        <strain evidence="4">UCD 2041</strain>
    </source>
</reference>
<dbReference type="Proteomes" id="UP000663131">
    <property type="component" value="Chromosome 8"/>
</dbReference>
<dbReference type="CDD" id="cd02642">
    <property type="entry name" value="R3H_encore_like"/>
    <property type="match status" value="1"/>
</dbReference>